<dbReference type="InterPro" id="IPR029058">
    <property type="entry name" value="AB_hydrolase_fold"/>
</dbReference>
<evidence type="ECO:0000259" key="2">
    <source>
        <dbReference type="Pfam" id="PF07859"/>
    </source>
</evidence>
<name>A0A136JFJ4_9PEZI</name>
<feature type="domain" description="Alpha/beta hydrolase fold-3" evidence="2">
    <location>
        <begin position="92"/>
        <end position="303"/>
    </location>
</feature>
<dbReference type="EMBL" id="KQ964246">
    <property type="protein sequence ID" value="KXJ95920.1"/>
    <property type="molecule type" value="Genomic_DNA"/>
</dbReference>
<keyword evidence="4" id="KW-1185">Reference proteome</keyword>
<dbReference type="STRING" id="196109.A0A136JFJ4"/>
<organism evidence="3 4">
    <name type="scientific">Microdochium bolleyi</name>
    <dbReference type="NCBI Taxonomy" id="196109"/>
    <lineage>
        <taxon>Eukaryota</taxon>
        <taxon>Fungi</taxon>
        <taxon>Dikarya</taxon>
        <taxon>Ascomycota</taxon>
        <taxon>Pezizomycotina</taxon>
        <taxon>Sordariomycetes</taxon>
        <taxon>Xylariomycetidae</taxon>
        <taxon>Xylariales</taxon>
        <taxon>Microdochiaceae</taxon>
        <taxon>Microdochium</taxon>
    </lineage>
</organism>
<dbReference type="OrthoDB" id="408631at2759"/>
<proteinExistence type="predicted"/>
<dbReference type="Pfam" id="PF07859">
    <property type="entry name" value="Abhydrolase_3"/>
    <property type="match status" value="1"/>
</dbReference>
<dbReference type="InParanoid" id="A0A136JFJ4"/>
<evidence type="ECO:0000313" key="4">
    <source>
        <dbReference type="Proteomes" id="UP000070501"/>
    </source>
</evidence>
<sequence>MASVRLDPEFAAVLAALPKDGPLPMSTEVTVEGIRTAFANQLKQVWGGLEWPEGMRETTHTTPSADGSTLRITQFVPRELTSPDAEPRQRAVIYIFGGGTVAGSVELCRPDIALKAAATQTQYFGVHYRLAPENPYPAALHDVYAAVRWLQENAAGFNIDPARIVLSGPSAGGLLAAATALYARDQKLSPPIAGMLLMYPMLDDQTTLAAEDPMRPLLTVTPEANALFWESYLGRPAAERNSDNVPIYASPSRAADVCGLPRAYIDIGGLDLFRDETLAFGGKLAAASVDLELHLYPGLLHGFDFAPGLTASKISAQQQKRFIESF</sequence>
<reference evidence="4" key="1">
    <citation type="submission" date="2016-02" db="EMBL/GenBank/DDBJ databases">
        <title>Draft genome sequence of Microdochium bolleyi, a fungal endophyte of beachgrass.</title>
        <authorList>
            <consortium name="DOE Joint Genome Institute"/>
            <person name="David A.S."/>
            <person name="May G."/>
            <person name="Haridas S."/>
            <person name="Lim J."/>
            <person name="Wang M."/>
            <person name="Labutti K."/>
            <person name="Lipzen A."/>
            <person name="Barry K."/>
            <person name="Grigoriev I.V."/>
        </authorList>
    </citation>
    <scope>NUCLEOTIDE SEQUENCE [LARGE SCALE GENOMIC DNA]</scope>
    <source>
        <strain evidence="4">J235TASD1</strain>
    </source>
</reference>
<dbReference type="Gene3D" id="3.40.50.1820">
    <property type="entry name" value="alpha/beta hydrolase"/>
    <property type="match status" value="1"/>
</dbReference>
<dbReference type="InterPro" id="IPR013094">
    <property type="entry name" value="AB_hydrolase_3"/>
</dbReference>
<evidence type="ECO:0000256" key="1">
    <source>
        <dbReference type="ARBA" id="ARBA00022801"/>
    </source>
</evidence>
<gene>
    <name evidence="3" type="ORF">Micbo1qcDRAFT_231067</name>
</gene>
<accession>A0A136JFJ4</accession>
<dbReference type="GO" id="GO:0016787">
    <property type="term" value="F:hydrolase activity"/>
    <property type="evidence" value="ECO:0007669"/>
    <property type="project" value="UniProtKB-KW"/>
</dbReference>
<dbReference type="SUPFAM" id="SSF53474">
    <property type="entry name" value="alpha/beta-Hydrolases"/>
    <property type="match status" value="1"/>
</dbReference>
<keyword evidence="1 3" id="KW-0378">Hydrolase</keyword>
<protein>
    <submittedName>
        <fullName evidence="3">Alpha/Beta hydrolase protein</fullName>
    </submittedName>
</protein>
<evidence type="ECO:0000313" key="3">
    <source>
        <dbReference type="EMBL" id="KXJ95920.1"/>
    </source>
</evidence>
<dbReference type="AlphaFoldDB" id="A0A136JFJ4"/>
<dbReference type="PANTHER" id="PTHR48081:SF8">
    <property type="entry name" value="ALPHA_BETA HYDROLASE FOLD-3 DOMAIN-CONTAINING PROTEIN-RELATED"/>
    <property type="match status" value="1"/>
</dbReference>
<dbReference type="InterPro" id="IPR050300">
    <property type="entry name" value="GDXG_lipolytic_enzyme"/>
</dbReference>
<dbReference type="Proteomes" id="UP000070501">
    <property type="component" value="Unassembled WGS sequence"/>
</dbReference>
<dbReference type="PANTHER" id="PTHR48081">
    <property type="entry name" value="AB HYDROLASE SUPERFAMILY PROTEIN C4A8.06C"/>
    <property type="match status" value="1"/>
</dbReference>